<feature type="compositionally biased region" description="Gly residues" evidence="9">
    <location>
        <begin position="173"/>
        <end position="183"/>
    </location>
</feature>
<sequence>MGPSSVCALLLQLPLDLAAACQHQCSVPQGWATSDLRRGSRTRRGAGGESLLLALQLRPLQGGSGQKIHLPLLPVGHERAPVLHPCQDLGEPSKQGLPVPPRGGFHVCCEPSAQPGHPPHLLQCQVRPCLFHRLRALGCDPGQAWPAVRGPPSPLQAFLTRGVGHAGTEAGAPSGGRTWGEGKGCQREVGSLGERPLLLPTAGPGSSGDTHRVGPWWDVASHQQKWTRQILKDVSLYVESGQIMCILGSSGSGKTTLLDAMSGRLRRTGTLLGEVFVNGRVLRREQFQDCFSYVLQSDTLLSSLTVRETLCYTALLAIRGGSQGFFQKKVEAVMTELSLNHVADRQIGNYNFGGISSGERRRVSIAAQLLQDPKVMLFDEPTTGLDSMTANQIVLLLAELARRDRIVILTVHQPRSELFQLFDKIAILSCGELVFCGTPVEMLDFFSGCGYPCPEHSNPFDFYVDLTSVDTQSKEREIETYRRVQMIESAYKESAIYHKTLEDIERTKHLKTLPMIPFKTKDSPGVISKLCVLLRRVMRNLMRNKLAVTMRLVQNMIMGLFVIFFLLRVQDDVLKGAIQDRVGVLYQFVGATPYTGMLNAVTLFPVLRAVSDQESQDGLYQKWQMLLAYGLHILPFSAIATVIFSSICYWTLALYPEAARFGYFSAALLAPHLIGEFLTLVLLGMIQNPNVVNSVVALLCIAGVLVGSGFLRNTEEMTIPFKIFSYFTFQKYCSEILVVNEFYGQNFTCGSSNGSVSTNPMCAITQGTQFIERTCPGATSRFTANFLVLYSFIPVLVILGIIVFKIRDHLISR</sequence>
<organism evidence="13 14">
    <name type="scientific">Vicugna pacos</name>
    <name type="common">Alpaca</name>
    <name type="synonym">Lama pacos</name>
    <dbReference type="NCBI Taxonomy" id="30538"/>
    <lineage>
        <taxon>Eukaryota</taxon>
        <taxon>Metazoa</taxon>
        <taxon>Chordata</taxon>
        <taxon>Craniata</taxon>
        <taxon>Vertebrata</taxon>
        <taxon>Euteleostomi</taxon>
        <taxon>Mammalia</taxon>
        <taxon>Eutheria</taxon>
        <taxon>Laurasiatheria</taxon>
        <taxon>Artiodactyla</taxon>
        <taxon>Tylopoda</taxon>
        <taxon>Camelidae</taxon>
        <taxon>Vicugna</taxon>
    </lineage>
</organism>
<evidence type="ECO:0000256" key="6">
    <source>
        <dbReference type="ARBA" id="ARBA00022840"/>
    </source>
</evidence>
<evidence type="ECO:0000256" key="10">
    <source>
        <dbReference type="SAM" id="Phobius"/>
    </source>
</evidence>
<dbReference type="InterPro" id="IPR003593">
    <property type="entry name" value="AAA+_ATPase"/>
</dbReference>
<dbReference type="InterPro" id="IPR027417">
    <property type="entry name" value="P-loop_NTPase"/>
</dbReference>
<keyword evidence="7 10" id="KW-1133">Transmembrane helix</keyword>
<dbReference type="InterPro" id="IPR013525">
    <property type="entry name" value="ABC2_TM"/>
</dbReference>
<evidence type="ECO:0000256" key="1">
    <source>
        <dbReference type="ARBA" id="ARBA00004141"/>
    </source>
</evidence>
<keyword evidence="4 10" id="KW-0812">Transmembrane</keyword>
<feature type="transmembrane region" description="Helical" evidence="10">
    <location>
        <begin position="661"/>
        <end position="684"/>
    </location>
</feature>
<evidence type="ECO:0000259" key="12">
    <source>
        <dbReference type="PROSITE" id="PS50893"/>
    </source>
</evidence>
<feature type="domain" description="ABC transporter" evidence="12">
    <location>
        <begin position="214"/>
        <end position="455"/>
    </location>
</feature>
<dbReference type="GeneID" id="102544798"/>
<feature type="region of interest" description="Disordered" evidence="9">
    <location>
        <begin position="165"/>
        <end position="187"/>
    </location>
</feature>
<feature type="chain" id="PRO_5045351820" evidence="11">
    <location>
        <begin position="21"/>
        <end position="813"/>
    </location>
</feature>
<dbReference type="SMART" id="SM00382">
    <property type="entry name" value="AAA"/>
    <property type="match status" value="1"/>
</dbReference>
<dbReference type="Pfam" id="PF01061">
    <property type="entry name" value="ABC2_membrane"/>
    <property type="match status" value="1"/>
</dbReference>
<dbReference type="InterPro" id="IPR050352">
    <property type="entry name" value="ABCG_transporters"/>
</dbReference>
<feature type="signal peptide" evidence="11">
    <location>
        <begin position="1"/>
        <end position="20"/>
    </location>
</feature>
<dbReference type="Gene3D" id="3.40.50.300">
    <property type="entry name" value="P-loop containing nucleotide triphosphate hydrolases"/>
    <property type="match status" value="1"/>
</dbReference>
<evidence type="ECO:0000256" key="2">
    <source>
        <dbReference type="ARBA" id="ARBA00005814"/>
    </source>
</evidence>
<keyword evidence="3" id="KW-0813">Transport</keyword>
<keyword evidence="11" id="KW-0732">Signal</keyword>
<dbReference type="InterPro" id="IPR003439">
    <property type="entry name" value="ABC_transporter-like_ATP-bd"/>
</dbReference>
<evidence type="ECO:0000256" key="11">
    <source>
        <dbReference type="SAM" id="SignalP"/>
    </source>
</evidence>
<reference evidence="14" key="1">
    <citation type="submission" date="2025-08" db="UniProtKB">
        <authorList>
            <consortium name="RefSeq"/>
        </authorList>
    </citation>
    <scope>IDENTIFICATION</scope>
</reference>
<feature type="transmembrane region" description="Helical" evidence="10">
    <location>
        <begin position="691"/>
        <end position="711"/>
    </location>
</feature>
<keyword evidence="6 14" id="KW-0067">ATP-binding</keyword>
<keyword evidence="5" id="KW-0547">Nucleotide-binding</keyword>
<dbReference type="CDD" id="cd03234">
    <property type="entry name" value="ABCG_White"/>
    <property type="match status" value="1"/>
</dbReference>
<dbReference type="PANTHER" id="PTHR48041">
    <property type="entry name" value="ABC TRANSPORTER G FAMILY MEMBER 28"/>
    <property type="match status" value="1"/>
</dbReference>
<dbReference type="Proteomes" id="UP001652581">
    <property type="component" value="Chromosome 15"/>
</dbReference>
<feature type="transmembrane region" description="Helical" evidence="10">
    <location>
        <begin position="786"/>
        <end position="804"/>
    </location>
</feature>
<feature type="transmembrane region" description="Helical" evidence="10">
    <location>
        <begin position="626"/>
        <end position="655"/>
    </location>
</feature>
<evidence type="ECO:0000256" key="9">
    <source>
        <dbReference type="SAM" id="MobiDB-lite"/>
    </source>
</evidence>
<feature type="transmembrane region" description="Helical" evidence="10">
    <location>
        <begin position="546"/>
        <end position="567"/>
    </location>
</feature>
<dbReference type="SUPFAM" id="SSF52540">
    <property type="entry name" value="P-loop containing nucleoside triphosphate hydrolases"/>
    <property type="match status" value="1"/>
</dbReference>
<dbReference type="InterPro" id="IPR017871">
    <property type="entry name" value="ABC_transporter-like_CS"/>
</dbReference>
<evidence type="ECO:0000256" key="7">
    <source>
        <dbReference type="ARBA" id="ARBA00022989"/>
    </source>
</evidence>
<evidence type="ECO:0000256" key="5">
    <source>
        <dbReference type="ARBA" id="ARBA00022741"/>
    </source>
</evidence>
<dbReference type="InterPro" id="IPR043926">
    <property type="entry name" value="ABCG_dom"/>
</dbReference>
<keyword evidence="13" id="KW-1185">Reference proteome</keyword>
<name>A0ABM5BDA5_VICPA</name>
<protein>
    <submittedName>
        <fullName evidence="14">ATP-binding cassette sub-family G member 5</fullName>
    </submittedName>
</protein>
<evidence type="ECO:0000256" key="8">
    <source>
        <dbReference type="ARBA" id="ARBA00023136"/>
    </source>
</evidence>
<dbReference type="PANTHER" id="PTHR48041:SF113">
    <property type="entry name" value="ATP-BINDING CASSETTE SUB-FAMILY G MEMBER 5"/>
    <property type="match status" value="1"/>
</dbReference>
<evidence type="ECO:0000256" key="3">
    <source>
        <dbReference type="ARBA" id="ARBA00022448"/>
    </source>
</evidence>
<dbReference type="GO" id="GO:0005524">
    <property type="term" value="F:ATP binding"/>
    <property type="evidence" value="ECO:0007669"/>
    <property type="project" value="UniProtKB-KW"/>
</dbReference>
<keyword evidence="8 10" id="KW-0472">Membrane</keyword>
<accession>A0ABM5BDA5</accession>
<dbReference type="RefSeq" id="XP_072794389.1">
    <property type="nucleotide sequence ID" value="XM_072938288.1"/>
</dbReference>
<dbReference type="Pfam" id="PF00005">
    <property type="entry name" value="ABC_tran"/>
    <property type="match status" value="1"/>
</dbReference>
<evidence type="ECO:0000313" key="13">
    <source>
        <dbReference type="Proteomes" id="UP001652581"/>
    </source>
</evidence>
<proteinExistence type="inferred from homology"/>
<comment type="subcellular location">
    <subcellularLocation>
        <location evidence="1">Membrane</location>
        <topology evidence="1">Multi-pass membrane protein</topology>
    </subcellularLocation>
</comment>
<dbReference type="Pfam" id="PF19055">
    <property type="entry name" value="ABC2_membrane_7"/>
    <property type="match status" value="1"/>
</dbReference>
<evidence type="ECO:0000256" key="4">
    <source>
        <dbReference type="ARBA" id="ARBA00022692"/>
    </source>
</evidence>
<evidence type="ECO:0000313" key="14">
    <source>
        <dbReference type="RefSeq" id="XP_072794389.1"/>
    </source>
</evidence>
<gene>
    <name evidence="14" type="primary">ABCG5</name>
</gene>
<dbReference type="PROSITE" id="PS00211">
    <property type="entry name" value="ABC_TRANSPORTER_1"/>
    <property type="match status" value="1"/>
</dbReference>
<dbReference type="PROSITE" id="PS50893">
    <property type="entry name" value="ABC_TRANSPORTER_2"/>
    <property type="match status" value="1"/>
</dbReference>
<comment type="similarity">
    <text evidence="2">Belongs to the ABC transporter superfamily. ABCG family. Eye pigment precursor importer (TC 3.A.1.204) subfamily.</text>
</comment>